<dbReference type="InterPro" id="IPR001138">
    <property type="entry name" value="Zn2Cys6_DnaBD"/>
</dbReference>
<evidence type="ECO:0000256" key="4">
    <source>
        <dbReference type="ARBA" id="ARBA00023242"/>
    </source>
</evidence>
<dbReference type="Proteomes" id="UP001203852">
    <property type="component" value="Unassembled WGS sequence"/>
</dbReference>
<dbReference type="GO" id="GO:0001228">
    <property type="term" value="F:DNA-binding transcription activator activity, RNA polymerase II-specific"/>
    <property type="evidence" value="ECO:0007669"/>
    <property type="project" value="TreeGrafter"/>
</dbReference>
<sequence length="448" mass="49540">MPSRAFHHKNRHGCKTCKQRRKRCDQAIPTCGGCARRRTECVYGDTLLEATPMSMSTSLSIPPAPSTSWATVDPLLRAVIAPQISHVEPNELELIHHYSATNSTAFTTIPGLFPLRRVDIAGRTPEYPYLLHGILAVSALHLQSTAADMPQSKRLYYAEKASVHQQEALSSYIPTLNNINNRTCHFVFGFSAVLAGLGFGFLCTSERNAISDPEEFISRITTIFDLLLGTVAVANASSNWIKSCESLVVPFKTILSRQEVPIEAEVQNALEGLFTGIQLANALEVERHVPHAHIDISVIFSSAIPDLHKAFRCIGRKEPDNFLGVIGWPAFVDSSYVALVKQRHPAALVVLAYYGAALHALDHAWWLRGVGFRLVEAVSAIVRAKHGEIWQDLLQWPSNRVWESVHGAASTTQLRLTTDTDMTSHISEAPTPFETAFVYTYANDFSEP</sequence>
<gene>
    <name evidence="6" type="ORF">EDD36DRAFT_330746</name>
</gene>
<keyword evidence="1" id="KW-0805">Transcription regulation</keyword>
<protein>
    <recommendedName>
        <fullName evidence="5">Zn(2)-C6 fungal-type domain-containing protein</fullName>
    </recommendedName>
</protein>
<comment type="caution">
    <text evidence="6">The sequence shown here is derived from an EMBL/GenBank/DDBJ whole genome shotgun (WGS) entry which is preliminary data.</text>
</comment>
<organism evidence="6 7">
    <name type="scientific">Exophiala viscosa</name>
    <dbReference type="NCBI Taxonomy" id="2486360"/>
    <lineage>
        <taxon>Eukaryota</taxon>
        <taxon>Fungi</taxon>
        <taxon>Dikarya</taxon>
        <taxon>Ascomycota</taxon>
        <taxon>Pezizomycotina</taxon>
        <taxon>Eurotiomycetes</taxon>
        <taxon>Chaetothyriomycetidae</taxon>
        <taxon>Chaetothyriales</taxon>
        <taxon>Herpotrichiellaceae</taxon>
        <taxon>Exophiala</taxon>
    </lineage>
</organism>
<evidence type="ECO:0000256" key="1">
    <source>
        <dbReference type="ARBA" id="ARBA00023015"/>
    </source>
</evidence>
<evidence type="ECO:0000313" key="7">
    <source>
        <dbReference type="Proteomes" id="UP001203852"/>
    </source>
</evidence>
<dbReference type="AlphaFoldDB" id="A0AAN6DTP7"/>
<keyword evidence="7" id="KW-1185">Reference proteome</keyword>
<dbReference type="InterPro" id="IPR053157">
    <property type="entry name" value="Sterol_Uptake_Regulator"/>
</dbReference>
<evidence type="ECO:0000313" key="6">
    <source>
        <dbReference type="EMBL" id="KAI1610640.1"/>
    </source>
</evidence>
<evidence type="ECO:0000259" key="5">
    <source>
        <dbReference type="PROSITE" id="PS50048"/>
    </source>
</evidence>
<dbReference type="CDD" id="cd00067">
    <property type="entry name" value="GAL4"/>
    <property type="match status" value="1"/>
</dbReference>
<keyword evidence="3" id="KW-0804">Transcription</keyword>
<dbReference type="PROSITE" id="PS00463">
    <property type="entry name" value="ZN2_CY6_FUNGAL_1"/>
    <property type="match status" value="1"/>
</dbReference>
<accession>A0AAN6DTP7</accession>
<dbReference type="Pfam" id="PF00172">
    <property type="entry name" value="Zn_clus"/>
    <property type="match status" value="1"/>
</dbReference>
<proteinExistence type="predicted"/>
<dbReference type="EMBL" id="MU404358">
    <property type="protein sequence ID" value="KAI1610640.1"/>
    <property type="molecule type" value="Genomic_DNA"/>
</dbReference>
<dbReference type="SUPFAM" id="SSF57701">
    <property type="entry name" value="Zn2/Cys6 DNA-binding domain"/>
    <property type="match status" value="1"/>
</dbReference>
<dbReference type="PROSITE" id="PS50048">
    <property type="entry name" value="ZN2_CY6_FUNGAL_2"/>
    <property type="match status" value="1"/>
</dbReference>
<dbReference type="SMART" id="SM00066">
    <property type="entry name" value="GAL4"/>
    <property type="match status" value="1"/>
</dbReference>
<dbReference type="Gene3D" id="4.10.240.10">
    <property type="entry name" value="Zn(2)-C6 fungal-type DNA-binding domain"/>
    <property type="match status" value="1"/>
</dbReference>
<evidence type="ECO:0000256" key="2">
    <source>
        <dbReference type="ARBA" id="ARBA00023125"/>
    </source>
</evidence>
<name>A0AAN6DTP7_9EURO</name>
<keyword evidence="2" id="KW-0238">DNA-binding</keyword>
<dbReference type="GO" id="GO:0008270">
    <property type="term" value="F:zinc ion binding"/>
    <property type="evidence" value="ECO:0007669"/>
    <property type="project" value="InterPro"/>
</dbReference>
<feature type="domain" description="Zn(2)-C6 fungal-type" evidence="5">
    <location>
        <begin position="13"/>
        <end position="43"/>
    </location>
</feature>
<dbReference type="PANTHER" id="PTHR47784">
    <property type="entry name" value="STEROL UPTAKE CONTROL PROTEIN 2"/>
    <property type="match status" value="1"/>
</dbReference>
<dbReference type="GO" id="GO:0003677">
    <property type="term" value="F:DNA binding"/>
    <property type="evidence" value="ECO:0007669"/>
    <property type="project" value="UniProtKB-KW"/>
</dbReference>
<evidence type="ECO:0000256" key="3">
    <source>
        <dbReference type="ARBA" id="ARBA00023163"/>
    </source>
</evidence>
<dbReference type="PANTHER" id="PTHR47784:SF5">
    <property type="entry name" value="STEROL UPTAKE CONTROL PROTEIN 2"/>
    <property type="match status" value="1"/>
</dbReference>
<dbReference type="InterPro" id="IPR036864">
    <property type="entry name" value="Zn2-C6_fun-type_DNA-bd_sf"/>
</dbReference>
<keyword evidence="4" id="KW-0539">Nucleus</keyword>
<reference evidence="6" key="1">
    <citation type="journal article" date="2022" name="bioRxiv">
        <title>Deciphering the potential niche of two novel black yeast fungi from a biological soil crust based on their genomes, phenotypes, and melanin regulation.</title>
        <authorList>
            <consortium name="DOE Joint Genome Institute"/>
            <person name="Carr E.C."/>
            <person name="Barton Q."/>
            <person name="Grambo S."/>
            <person name="Sullivan M."/>
            <person name="Renfro C.M."/>
            <person name="Kuo A."/>
            <person name="Pangilinan J."/>
            <person name="Lipzen A."/>
            <person name="Keymanesh K."/>
            <person name="Savage E."/>
            <person name="Barry K."/>
            <person name="Grigoriev I.V."/>
            <person name="Riekhof W.R."/>
            <person name="Harris S.S."/>
        </authorList>
    </citation>
    <scope>NUCLEOTIDE SEQUENCE</scope>
    <source>
        <strain evidence="6">JF 03-4F</strain>
    </source>
</reference>